<dbReference type="CDD" id="cd00154">
    <property type="entry name" value="Rab"/>
    <property type="match status" value="1"/>
</dbReference>
<proteinExistence type="inferred from homology"/>
<dbReference type="SUPFAM" id="SSF52540">
    <property type="entry name" value="P-loop containing nucleoside triphosphate hydrolases"/>
    <property type="match status" value="1"/>
</dbReference>
<feature type="region of interest" description="Disordered" evidence="3">
    <location>
        <begin position="126"/>
        <end position="175"/>
    </location>
</feature>
<evidence type="ECO:0000256" key="1">
    <source>
        <dbReference type="ARBA" id="ARBA00006270"/>
    </source>
</evidence>
<dbReference type="GO" id="GO:0003924">
    <property type="term" value="F:GTPase activity"/>
    <property type="evidence" value="ECO:0007669"/>
    <property type="project" value="InterPro"/>
</dbReference>
<dbReference type="PROSITE" id="PS51421">
    <property type="entry name" value="RAS"/>
    <property type="match status" value="1"/>
</dbReference>
<sequence>MKKSHTVEVNGKEIRLQLKDTDGDRKYEGYSINYYAEMDATIIIYDISKQESLEMASDILERWKKYNKGNKKAVAFLVGNKSDMEREINKQDVENFAEKENLPHTETSAKTNENVNEMFMSIIKRLTENGDDGEGDKPGDDSLSERKEKENSSKNDNVDIVPSTTTQNSSCCVIS</sequence>
<protein>
    <submittedName>
        <fullName evidence="4">RAB2A</fullName>
    </submittedName>
</protein>
<dbReference type="Proteomes" id="UP000507470">
    <property type="component" value="Unassembled WGS sequence"/>
</dbReference>
<keyword evidence="2" id="KW-0547">Nucleotide-binding</keyword>
<feature type="compositionally biased region" description="Polar residues" evidence="3">
    <location>
        <begin position="162"/>
        <end position="175"/>
    </location>
</feature>
<feature type="compositionally biased region" description="Basic and acidic residues" evidence="3">
    <location>
        <begin position="135"/>
        <end position="157"/>
    </location>
</feature>
<dbReference type="Gene3D" id="3.40.50.300">
    <property type="entry name" value="P-loop containing nucleotide triphosphate hydrolases"/>
    <property type="match status" value="1"/>
</dbReference>
<dbReference type="PRINTS" id="PR00449">
    <property type="entry name" value="RASTRNSFRMNG"/>
</dbReference>
<evidence type="ECO:0000313" key="5">
    <source>
        <dbReference type="Proteomes" id="UP000507470"/>
    </source>
</evidence>
<name>A0A6J8BD39_MYTCO</name>
<dbReference type="OrthoDB" id="6120103at2759"/>
<dbReference type="Pfam" id="PF00071">
    <property type="entry name" value="Ras"/>
    <property type="match status" value="1"/>
</dbReference>
<comment type="similarity">
    <text evidence="1">Belongs to the small GTPase superfamily. Rab family.</text>
</comment>
<evidence type="ECO:0000256" key="3">
    <source>
        <dbReference type="SAM" id="MobiDB-lite"/>
    </source>
</evidence>
<dbReference type="InterPro" id="IPR027417">
    <property type="entry name" value="P-loop_NTPase"/>
</dbReference>
<reference evidence="4 5" key="1">
    <citation type="submission" date="2020-06" db="EMBL/GenBank/DDBJ databases">
        <authorList>
            <person name="Li R."/>
            <person name="Bekaert M."/>
        </authorList>
    </citation>
    <scope>NUCLEOTIDE SEQUENCE [LARGE SCALE GENOMIC DNA]</scope>
    <source>
        <strain evidence="5">wild</strain>
    </source>
</reference>
<dbReference type="SMART" id="SM00174">
    <property type="entry name" value="RHO"/>
    <property type="match status" value="1"/>
</dbReference>
<dbReference type="EMBL" id="CACVKT020003120">
    <property type="protein sequence ID" value="CAC5381772.1"/>
    <property type="molecule type" value="Genomic_DNA"/>
</dbReference>
<dbReference type="PANTHER" id="PTHR47978">
    <property type="match status" value="1"/>
</dbReference>
<dbReference type="GO" id="GO:0005525">
    <property type="term" value="F:GTP binding"/>
    <property type="evidence" value="ECO:0007669"/>
    <property type="project" value="InterPro"/>
</dbReference>
<gene>
    <name evidence="4" type="ORF">MCOR_17641</name>
</gene>
<evidence type="ECO:0000313" key="4">
    <source>
        <dbReference type="EMBL" id="CAC5381772.1"/>
    </source>
</evidence>
<dbReference type="InterPro" id="IPR001806">
    <property type="entry name" value="Small_GTPase"/>
</dbReference>
<dbReference type="PROSITE" id="PS51419">
    <property type="entry name" value="RAB"/>
    <property type="match status" value="1"/>
</dbReference>
<dbReference type="SMART" id="SM00175">
    <property type="entry name" value="RAB"/>
    <property type="match status" value="1"/>
</dbReference>
<accession>A0A6J8BD39</accession>
<keyword evidence="5" id="KW-1185">Reference proteome</keyword>
<dbReference type="AlphaFoldDB" id="A0A6J8BD39"/>
<dbReference type="SMART" id="SM00173">
    <property type="entry name" value="RAS"/>
    <property type="match status" value="1"/>
</dbReference>
<organism evidence="4 5">
    <name type="scientific">Mytilus coruscus</name>
    <name type="common">Sea mussel</name>
    <dbReference type="NCBI Taxonomy" id="42192"/>
    <lineage>
        <taxon>Eukaryota</taxon>
        <taxon>Metazoa</taxon>
        <taxon>Spiralia</taxon>
        <taxon>Lophotrochozoa</taxon>
        <taxon>Mollusca</taxon>
        <taxon>Bivalvia</taxon>
        <taxon>Autobranchia</taxon>
        <taxon>Pteriomorphia</taxon>
        <taxon>Mytilida</taxon>
        <taxon>Mytiloidea</taxon>
        <taxon>Mytilidae</taxon>
        <taxon>Mytilinae</taxon>
        <taxon>Mytilus</taxon>
    </lineage>
</organism>
<evidence type="ECO:0000256" key="2">
    <source>
        <dbReference type="ARBA" id="ARBA00022741"/>
    </source>
</evidence>